<keyword evidence="3" id="KW-1185">Reference proteome</keyword>
<gene>
    <name evidence="2" type="ORF">G9470_26405</name>
</gene>
<accession>A0ABX1W3K2</accession>
<proteinExistence type="predicted"/>
<evidence type="ECO:0000313" key="3">
    <source>
        <dbReference type="Proteomes" id="UP000539052"/>
    </source>
</evidence>
<dbReference type="RefSeq" id="WP_170824306.1">
    <property type="nucleotide sequence ID" value="NZ_JAAOXG010000098.1"/>
</dbReference>
<evidence type="ECO:0000256" key="1">
    <source>
        <dbReference type="SAM" id="Phobius"/>
    </source>
</evidence>
<protein>
    <recommendedName>
        <fullName evidence="4">Nucleotidyltransferase-like protein</fullName>
    </recommendedName>
</protein>
<sequence length="266" mass="31405">MHKIITAFIELIKAILEWTKTNSDGIMASIVAAFILAIIVRFIQYIKNKPKEINELLKHENFNDINWIEELDKSLEIKDTMRRNFPEYSDYLLIQYGSSVEANNKLPQDYDFIVLMLGIPKEERRYLHNKGTTGSDEVSSKDSIYQVDIVYRDYLSFLYAASSGMPYENSVIATGKLLKGHKGYFQWLKNITQNHLYDRDFLIRRFEDKISAEKQEFQKCLFENLKFKHEKYYVIRAGYYYITSLLQLNHIKKFDKVVFQNDVVGL</sequence>
<keyword evidence="1" id="KW-0472">Membrane</keyword>
<keyword evidence="1" id="KW-0812">Transmembrane</keyword>
<reference evidence="2 3" key="1">
    <citation type="submission" date="2020-03" db="EMBL/GenBank/DDBJ databases">
        <title>Genome Sequence of industrial isolate, B5A.</title>
        <authorList>
            <person name="Sharma S."/>
            <person name="Patil P.B."/>
            <person name="Korpole S."/>
        </authorList>
    </citation>
    <scope>NUCLEOTIDE SEQUENCE [LARGE SCALE GENOMIC DNA]</scope>
    <source>
        <strain evidence="2 3">PI-S10-B5A</strain>
    </source>
</reference>
<organism evidence="2 3">
    <name type="scientific">Lacrimispora defluvii</name>
    <dbReference type="NCBI Taxonomy" id="2719233"/>
    <lineage>
        <taxon>Bacteria</taxon>
        <taxon>Bacillati</taxon>
        <taxon>Bacillota</taxon>
        <taxon>Clostridia</taxon>
        <taxon>Lachnospirales</taxon>
        <taxon>Lachnospiraceae</taxon>
        <taxon>Lacrimispora</taxon>
    </lineage>
</organism>
<feature type="transmembrane region" description="Helical" evidence="1">
    <location>
        <begin position="26"/>
        <end position="43"/>
    </location>
</feature>
<name>A0ABX1W3K2_9FIRM</name>
<keyword evidence="1" id="KW-1133">Transmembrane helix</keyword>
<dbReference type="Proteomes" id="UP000539052">
    <property type="component" value="Unassembled WGS sequence"/>
</dbReference>
<evidence type="ECO:0000313" key="2">
    <source>
        <dbReference type="EMBL" id="NNJ33286.1"/>
    </source>
</evidence>
<evidence type="ECO:0008006" key="4">
    <source>
        <dbReference type="Google" id="ProtNLM"/>
    </source>
</evidence>
<comment type="caution">
    <text evidence="2">The sequence shown here is derived from an EMBL/GenBank/DDBJ whole genome shotgun (WGS) entry which is preliminary data.</text>
</comment>
<dbReference type="EMBL" id="JAAOXG010000098">
    <property type="protein sequence ID" value="NNJ33286.1"/>
    <property type="molecule type" value="Genomic_DNA"/>
</dbReference>